<evidence type="ECO:0000256" key="2">
    <source>
        <dbReference type="ARBA" id="ARBA00022840"/>
    </source>
</evidence>
<dbReference type="SUPFAM" id="SSF52540">
    <property type="entry name" value="P-loop containing nucleoside triphosphate hydrolases"/>
    <property type="match status" value="1"/>
</dbReference>
<comment type="caution">
    <text evidence="4">The sequence shown here is derived from an EMBL/GenBank/DDBJ whole genome shotgun (WGS) entry which is preliminary data.</text>
</comment>
<sequence length="371" mass="43640">MKIKIFYGPDNAFDDFIHTYEYTTMNEVMLQVVERDRSITIRTEESNWEPPQHYYETIVCYRQGYSSMTSSLINNILLLFRNVECNSLYLQNPPTNIVDTLQSKYDVEIEYYDYGKLTFDELTELKRLYEERIIGQERVLSFLLPVVNVTRVRQSGKPIVIMFYGPPGVGKTETAKIISEAIYKSDNIKRFQLSMYQTEHAYKFLFGSEPQEDSLTKELLSRETNVILLDEFDKVHPNLYSAFYELFDEGRIVDRNYSARVENAIFICTSNFLTMDEIKSRVGPAIFSRFTECIAFNHLSDDVKKNILEVKFNECYFRLPEAEQELLSKLSKHAMLEELGEQLKNMTDSRVIKNTIEKYLSYRILKEQKLL</sequence>
<gene>
    <name evidence="4" type="ORF">FZC78_09455</name>
</gene>
<dbReference type="InterPro" id="IPR003959">
    <property type="entry name" value="ATPase_AAA_core"/>
</dbReference>
<dbReference type="GO" id="GO:0034605">
    <property type="term" value="P:cellular response to heat"/>
    <property type="evidence" value="ECO:0007669"/>
    <property type="project" value="TreeGrafter"/>
</dbReference>
<dbReference type="InterPro" id="IPR050130">
    <property type="entry name" value="ClpA_ClpB"/>
</dbReference>
<dbReference type="InterPro" id="IPR027417">
    <property type="entry name" value="P-loop_NTPase"/>
</dbReference>
<evidence type="ECO:0000313" key="5">
    <source>
        <dbReference type="Proteomes" id="UP000322267"/>
    </source>
</evidence>
<accession>A0A5D4NX25</accession>
<dbReference type="PRINTS" id="PR00300">
    <property type="entry name" value="CLPPROTEASEA"/>
</dbReference>
<keyword evidence="4" id="KW-0378">Hydrolase</keyword>
<feature type="domain" description="AAA+ ATPase" evidence="3">
    <location>
        <begin position="157"/>
        <end position="301"/>
    </location>
</feature>
<dbReference type="OrthoDB" id="9806903at2"/>
<dbReference type="AlphaFoldDB" id="A0A5D4NX25"/>
<keyword evidence="1" id="KW-0547">Nucleotide-binding</keyword>
<organism evidence="4 5">
    <name type="scientific">Rossellomorea vietnamensis</name>
    <dbReference type="NCBI Taxonomy" id="218284"/>
    <lineage>
        <taxon>Bacteria</taxon>
        <taxon>Bacillati</taxon>
        <taxon>Bacillota</taxon>
        <taxon>Bacilli</taxon>
        <taxon>Bacillales</taxon>
        <taxon>Bacillaceae</taxon>
        <taxon>Rossellomorea</taxon>
    </lineage>
</organism>
<protein>
    <submittedName>
        <fullName evidence="4">ATP-dependent Clp protease ATP-binding subunit</fullName>
    </submittedName>
</protein>
<dbReference type="GO" id="GO:0005737">
    <property type="term" value="C:cytoplasm"/>
    <property type="evidence" value="ECO:0007669"/>
    <property type="project" value="TreeGrafter"/>
</dbReference>
<dbReference type="InterPro" id="IPR001270">
    <property type="entry name" value="ClpA/B"/>
</dbReference>
<dbReference type="PANTHER" id="PTHR11638">
    <property type="entry name" value="ATP-DEPENDENT CLP PROTEASE"/>
    <property type="match status" value="1"/>
</dbReference>
<dbReference type="GO" id="GO:0006508">
    <property type="term" value="P:proteolysis"/>
    <property type="evidence" value="ECO:0007669"/>
    <property type="project" value="UniProtKB-KW"/>
</dbReference>
<dbReference type="GO" id="GO:0005524">
    <property type="term" value="F:ATP binding"/>
    <property type="evidence" value="ECO:0007669"/>
    <property type="project" value="UniProtKB-KW"/>
</dbReference>
<dbReference type="InterPro" id="IPR003593">
    <property type="entry name" value="AAA+_ATPase"/>
</dbReference>
<keyword evidence="4" id="KW-0645">Protease</keyword>
<dbReference type="EMBL" id="VTEI01000003">
    <property type="protein sequence ID" value="TYS18044.1"/>
    <property type="molecule type" value="Genomic_DNA"/>
</dbReference>
<dbReference type="Proteomes" id="UP000322267">
    <property type="component" value="Unassembled WGS sequence"/>
</dbReference>
<evidence type="ECO:0000259" key="3">
    <source>
        <dbReference type="SMART" id="SM00382"/>
    </source>
</evidence>
<keyword evidence="2 4" id="KW-0067">ATP-binding</keyword>
<dbReference type="GO" id="GO:0016887">
    <property type="term" value="F:ATP hydrolysis activity"/>
    <property type="evidence" value="ECO:0007669"/>
    <property type="project" value="InterPro"/>
</dbReference>
<reference evidence="4 5" key="1">
    <citation type="submission" date="2019-08" db="EMBL/GenBank/DDBJ databases">
        <title>Bacillus genomes from the desert of Cuatro Cienegas, Coahuila.</title>
        <authorList>
            <person name="Olmedo-Alvarez G."/>
        </authorList>
    </citation>
    <scope>NUCLEOTIDE SEQUENCE [LARGE SCALE GENOMIC DNA]</scope>
    <source>
        <strain evidence="4 5">CH34_1T</strain>
    </source>
</reference>
<dbReference type="SMART" id="SM00382">
    <property type="entry name" value="AAA"/>
    <property type="match status" value="1"/>
</dbReference>
<dbReference type="GO" id="GO:0008233">
    <property type="term" value="F:peptidase activity"/>
    <property type="evidence" value="ECO:0007669"/>
    <property type="project" value="UniProtKB-KW"/>
</dbReference>
<proteinExistence type="predicted"/>
<evidence type="ECO:0000256" key="1">
    <source>
        <dbReference type="ARBA" id="ARBA00022741"/>
    </source>
</evidence>
<dbReference type="Gene3D" id="3.40.50.300">
    <property type="entry name" value="P-loop containing nucleotide triphosphate hydrolases"/>
    <property type="match status" value="1"/>
</dbReference>
<dbReference type="Pfam" id="PF07724">
    <property type="entry name" value="AAA_2"/>
    <property type="match status" value="1"/>
</dbReference>
<evidence type="ECO:0000313" key="4">
    <source>
        <dbReference type="EMBL" id="TYS18044.1"/>
    </source>
</evidence>
<dbReference type="PANTHER" id="PTHR11638:SF18">
    <property type="entry name" value="HEAT SHOCK PROTEIN 104"/>
    <property type="match status" value="1"/>
</dbReference>
<dbReference type="RefSeq" id="WP_148939437.1">
    <property type="nucleotide sequence ID" value="NZ_VTEI01000003.1"/>
</dbReference>
<name>A0A5D4NX25_9BACI</name>